<evidence type="ECO:0000313" key="2">
    <source>
        <dbReference type="EMBL" id="PSK55914.1"/>
    </source>
</evidence>
<feature type="transmembrane region" description="Helical" evidence="1">
    <location>
        <begin position="89"/>
        <end position="116"/>
    </location>
</feature>
<comment type="caution">
    <text evidence="2">The sequence shown here is derived from an EMBL/GenBank/DDBJ whole genome shotgun (WGS) entry which is preliminary data.</text>
</comment>
<sequence>MAPTWHMADGASSLFAAIVEDSVLYAISLGLLIIFARLLVLIPRKYFATSSEATFKAWVLCSIWLALGHSFAIYSFYDKQLPLLQVLGWAMITTAGLTVGLGLAAGVITMAIVICYKYL</sequence>
<keyword evidence="1" id="KW-1133">Transmembrane helix</keyword>
<dbReference type="Proteomes" id="UP000243723">
    <property type="component" value="Unassembled WGS sequence"/>
</dbReference>
<dbReference type="OrthoDB" id="10440935at2759"/>
<gene>
    <name evidence="2" type="ORF">B9Z65_4792</name>
</gene>
<proteinExistence type="predicted"/>
<keyword evidence="1" id="KW-0812">Transmembrane</keyword>
<reference evidence="2 3" key="1">
    <citation type="submission" date="2017-05" db="EMBL/GenBank/DDBJ databases">
        <title>Draft genome sequence of Elsinoe australis.</title>
        <authorList>
            <person name="Cheng Q."/>
        </authorList>
    </citation>
    <scope>NUCLEOTIDE SEQUENCE [LARGE SCALE GENOMIC DNA]</scope>
    <source>
        <strain evidence="2 3">NL1</strain>
    </source>
</reference>
<name>A0A2P8A622_9PEZI</name>
<dbReference type="AlphaFoldDB" id="A0A2P8A622"/>
<accession>A0A2P8A622</accession>
<feature type="transmembrane region" description="Helical" evidence="1">
    <location>
        <begin position="23"/>
        <end position="43"/>
    </location>
</feature>
<organism evidence="2 3">
    <name type="scientific">Elsinoe australis</name>
    <dbReference type="NCBI Taxonomy" id="40998"/>
    <lineage>
        <taxon>Eukaryota</taxon>
        <taxon>Fungi</taxon>
        <taxon>Dikarya</taxon>
        <taxon>Ascomycota</taxon>
        <taxon>Pezizomycotina</taxon>
        <taxon>Dothideomycetes</taxon>
        <taxon>Dothideomycetidae</taxon>
        <taxon>Myriangiales</taxon>
        <taxon>Elsinoaceae</taxon>
        <taxon>Elsinoe</taxon>
    </lineage>
</organism>
<keyword evidence="3" id="KW-1185">Reference proteome</keyword>
<feature type="transmembrane region" description="Helical" evidence="1">
    <location>
        <begin position="55"/>
        <end position="77"/>
    </location>
</feature>
<keyword evidence="1" id="KW-0472">Membrane</keyword>
<evidence type="ECO:0000256" key="1">
    <source>
        <dbReference type="SAM" id="Phobius"/>
    </source>
</evidence>
<dbReference type="EMBL" id="NHZQ01000066">
    <property type="protein sequence ID" value="PSK55914.1"/>
    <property type="molecule type" value="Genomic_DNA"/>
</dbReference>
<evidence type="ECO:0000313" key="3">
    <source>
        <dbReference type="Proteomes" id="UP000243723"/>
    </source>
</evidence>
<protein>
    <submittedName>
        <fullName evidence="2">Uncharacterized protein</fullName>
    </submittedName>
</protein>